<dbReference type="InterPro" id="IPR038729">
    <property type="entry name" value="Rad50/SbcC_AAA"/>
</dbReference>
<keyword evidence="3" id="KW-0742">SOS response</keyword>
<dbReference type="EMBL" id="CP098740">
    <property type="protein sequence ID" value="UZK53949.1"/>
    <property type="molecule type" value="Genomic_DNA"/>
</dbReference>
<evidence type="ECO:0000256" key="1">
    <source>
        <dbReference type="ARBA" id="ARBA00022763"/>
    </source>
</evidence>
<dbReference type="PANTHER" id="PTHR32182:SF0">
    <property type="entry name" value="DNA REPLICATION AND REPAIR PROTEIN RECF"/>
    <property type="match status" value="1"/>
</dbReference>
<proteinExistence type="predicted"/>
<dbReference type="RefSeq" id="WP_265540200.1">
    <property type="nucleotide sequence ID" value="NZ_CP098740.1"/>
</dbReference>
<dbReference type="Gene3D" id="3.40.50.300">
    <property type="entry name" value="P-loop containing nucleotide triphosphate hydrolases"/>
    <property type="match status" value="1"/>
</dbReference>
<keyword evidence="4" id="KW-0175">Coiled coil</keyword>
<dbReference type="PANTHER" id="PTHR32182">
    <property type="entry name" value="DNA REPLICATION AND REPAIR PROTEIN RECF"/>
    <property type="match status" value="1"/>
</dbReference>
<keyword evidence="7" id="KW-1185">Reference proteome</keyword>
<evidence type="ECO:0000313" key="7">
    <source>
        <dbReference type="Proteomes" id="UP001164963"/>
    </source>
</evidence>
<dbReference type="Proteomes" id="UP001164963">
    <property type="component" value="Chromosome"/>
</dbReference>
<feature type="coiled-coil region" evidence="4">
    <location>
        <begin position="216"/>
        <end position="250"/>
    </location>
</feature>
<reference evidence="6" key="1">
    <citation type="journal article" date="2022" name="Front. Microbiol.">
        <title>Mirubactin C rescues the lethal effect of cell wall biosynthesis mutations in Bacillus subtilis.</title>
        <authorList>
            <person name="Kepplinger B."/>
            <person name="Wen X."/>
            <person name="Tyler A.R."/>
            <person name="Kim B.Y."/>
            <person name="Brown J."/>
            <person name="Banks P."/>
            <person name="Dashti Y."/>
            <person name="Mackenzie E.S."/>
            <person name="Wills C."/>
            <person name="Kawai Y."/>
            <person name="Waldron K.J."/>
            <person name="Allenby N.E.E."/>
            <person name="Wu L.J."/>
            <person name="Hall M.J."/>
            <person name="Errington J."/>
        </authorList>
    </citation>
    <scope>NUCLEOTIDE SEQUENCE</scope>
    <source>
        <strain evidence="6">MDA8-470</strain>
    </source>
</reference>
<evidence type="ECO:0000256" key="2">
    <source>
        <dbReference type="ARBA" id="ARBA00023204"/>
    </source>
</evidence>
<dbReference type="Pfam" id="PF13476">
    <property type="entry name" value="AAA_23"/>
    <property type="match status" value="1"/>
</dbReference>
<evidence type="ECO:0000259" key="5">
    <source>
        <dbReference type="Pfam" id="PF13476"/>
    </source>
</evidence>
<evidence type="ECO:0000313" key="6">
    <source>
        <dbReference type="EMBL" id="UZK53949.1"/>
    </source>
</evidence>
<accession>A0ABY6PP41</accession>
<feature type="domain" description="Rad50/SbcC-type AAA" evidence="5">
    <location>
        <begin position="5"/>
        <end position="279"/>
    </location>
</feature>
<protein>
    <submittedName>
        <fullName evidence="6">AAA family ATPase</fullName>
    </submittedName>
</protein>
<evidence type="ECO:0000256" key="4">
    <source>
        <dbReference type="SAM" id="Coils"/>
    </source>
</evidence>
<keyword evidence="1" id="KW-0227">DNA damage</keyword>
<name>A0ABY6PP41_9ACTN</name>
<keyword evidence="2" id="KW-0234">DNA repair</keyword>
<dbReference type="SUPFAM" id="SSF52540">
    <property type="entry name" value="P-loop containing nucleoside triphosphate hydrolases"/>
    <property type="match status" value="1"/>
</dbReference>
<sequence>MRIQRIRVHNFKLLKDVDIQLSIDPVKPLTVIRAENGSGKTSLHYAIIWGLYGMDALKSVTSPMDIRLSSKATPAGSPVFIEVVLDFDITDDAGTVLYRLTRQVQETPEVTGSVQRGREVVKLSKLTASGDENLDQPESWLEQWLPKRLVDIFFTNGDDVQKFITGKQEARVRQEKVHLAIESLLGIRQLRTAVVDIEAVQAGLDRKAARDAGGKLEKVTGELEKLELALKEIDEDYEKHTVRLGNIERDQNRKTRDLESIRGIGDLDAINQEIQGLKGDLASLEGYQQRNLDRMKGMLRSEALSWTLADAPLGQALKRLEELKNLREIPKTSTQILEDRLELGICICGESLDPGSTHRDEVSKLLAEQQGRGAIAERLTELRYGARALRSLNRQDFTEVRAEVLGDFAKLAESVRNKTTALYAAEERRALIDDARVRELTEELTELDRKKSDVNFKLGNLDTRRGTVQYDCDQKREEKGNAERNAGISRDLAVRRDVGLDLLNLARAVQGQLEGPYVERVSKRLDGMFKKIIGADNSDTTGVITSTSITSNFDIVVSSQHGNSLDPDFEVNGASQRALTLAFVWSLMEVAGTVAPRFIDTPLGMVSGTTKERMVEAITRPPAPDETPYQVVLLLTRSEIAGVEHILDERAGVFGTLSCSQHYPLDLVHKWADDEPYSRNCGCSHREQCNICARRHDNDLGLRFREEPVA</sequence>
<dbReference type="InterPro" id="IPR027417">
    <property type="entry name" value="P-loop_NTPase"/>
</dbReference>
<gene>
    <name evidence="6" type="ORF">NEH16_07090</name>
</gene>
<evidence type="ECO:0000256" key="3">
    <source>
        <dbReference type="ARBA" id="ARBA00023236"/>
    </source>
</evidence>
<organism evidence="6 7">
    <name type="scientific">Streptomyces drozdowiczii</name>
    <dbReference type="NCBI Taxonomy" id="202862"/>
    <lineage>
        <taxon>Bacteria</taxon>
        <taxon>Bacillati</taxon>
        <taxon>Actinomycetota</taxon>
        <taxon>Actinomycetes</taxon>
        <taxon>Kitasatosporales</taxon>
        <taxon>Streptomycetaceae</taxon>
        <taxon>Streptomyces</taxon>
    </lineage>
</organism>